<dbReference type="InterPro" id="IPR027417">
    <property type="entry name" value="P-loop_NTPase"/>
</dbReference>
<feature type="domain" description="UvrD-like helicase C-terminal" evidence="12">
    <location>
        <begin position="497"/>
        <end position="772"/>
    </location>
</feature>
<feature type="binding site" evidence="10">
    <location>
        <begin position="217"/>
        <end position="224"/>
    </location>
    <ligand>
        <name>ATP</name>
        <dbReference type="ChEBI" id="CHEBI:30616"/>
    </ligand>
</feature>
<dbReference type="GO" id="GO:0000725">
    <property type="term" value="P:recombinational repair"/>
    <property type="evidence" value="ECO:0007669"/>
    <property type="project" value="TreeGrafter"/>
</dbReference>
<protein>
    <recommendedName>
        <fullName evidence="8">DNA 3'-5' helicase</fullName>
        <ecNumber evidence="8">5.6.2.4</ecNumber>
    </recommendedName>
</protein>
<dbReference type="Gene3D" id="1.10.10.160">
    <property type="match status" value="1"/>
</dbReference>
<dbReference type="GO" id="GO:0043138">
    <property type="term" value="F:3'-5' DNA helicase activity"/>
    <property type="evidence" value="ECO:0007669"/>
    <property type="project" value="UniProtKB-EC"/>
</dbReference>
<keyword evidence="2 10" id="KW-0547">Nucleotide-binding</keyword>
<keyword evidence="3 10" id="KW-0378">Hydrolase</keyword>
<gene>
    <name evidence="13" type="ORF">SAMN05421547_14811</name>
</gene>
<dbReference type="GeneID" id="94692685"/>
<sequence>MDPIELGRQHARRLHDEAVQRGRNPWSPYEFAVAIAKDLGINVETCTPGSALLDGGQASFDPDIPLIVHETKGSPFDQAFLVAHEIGHAELGDGEEEAEPAAHIDPARTSEAAPVGMDRVVDYSRRQRREVQMDLFARELLLPRHVAFDLHVAQGQTCSDIAARLGAPFEVVAQQMLDALLLPALPTVAAADTVEIPLNPKQHTAAAHRGAAFLLQAGPGTGKTRTLVARVESLLDNGVDPRRILLLTFSNKAAGEMAERIAQKRPQEAAALCIGTFHSFGLDILRRFNDRCELPTDPRLMDRTEAVELLEIEFPRLGLRHYRNLYDPSQTAADILTAVSRAKDEVVGPQAYLALAQAMRAAAADAAAIEIAEKAEEVARVYTRYEELKAASGYVDFGDLVMQPVLLLERDEAVRTQLQSDYDHVLVDEYQDVNRSSVRLLTALKPTGENLWVVGDAKQSIYRFRGASSFNMARFGREDFPGGVRDSLDINYRSTSEIVGAFSTFAASMSAADGPTSLEADRGSGGAPPEVITVSDGSLVTSALVDSIEQLRAEGFRYRDQAVLCRGNDRLSDTGQELERAGVPVLFLGSLFERTEIKDLVAVLLLLVDRRAMGLIRTACWPEFAMTLEDAVRVFERLRGTDVQPGAWRQGAPDVTPAGRAALAALSTALDGFDATSQPWTVLATLLLDRSRLAARIASSTSVPDQAQGIAIWQFMNFLRVQPNGQGLPIQRLADRVRRLLRLRDDRDLRQLPAAAQGIDAVRLMTIHGSKGLEFPAVHMVGVNQDSIPGAIRPSKCPPPTGMVTGGAGSPDEIARAAHNEEQECLFYVAMSRARDRLAFYGATAKSNGTSRPLSKFLDRIGVVSRRPVTPLTVLPPAPDVAHIPVVFSGTPRFSSEAVALYESCGRRFMYTHLLQVGGRRRMSAFMLMHEAIREVYRKVVAQGAASTGQCQALLAEAFLTHGLHDHGYVEDYRAMASTMLGYFLESRAGALVEAPTALRITFDNHEVEVRPDEVLVRDGVRTLRRVKTGHASSQEGKDVGAAAFVLAARAAFPDAVVELVYLADAEAKPLVLSAKELSNRQGKLGNILRDIRGGNFRAEASDMTCPNCPAFFVCGGVPPGILERAF</sequence>
<evidence type="ECO:0000256" key="6">
    <source>
        <dbReference type="ARBA" id="ARBA00023235"/>
    </source>
</evidence>
<evidence type="ECO:0000256" key="2">
    <source>
        <dbReference type="ARBA" id="ARBA00022741"/>
    </source>
</evidence>
<dbReference type="InterPro" id="IPR014017">
    <property type="entry name" value="DNA_helicase_UvrD-like_C"/>
</dbReference>
<dbReference type="Pfam" id="PF06114">
    <property type="entry name" value="Peptidase_M78"/>
    <property type="match status" value="1"/>
</dbReference>
<keyword evidence="6" id="KW-0413">Isomerase</keyword>
<dbReference type="InterPro" id="IPR013986">
    <property type="entry name" value="DExx_box_DNA_helicase_dom_sf"/>
</dbReference>
<evidence type="ECO:0000259" key="12">
    <source>
        <dbReference type="PROSITE" id="PS51217"/>
    </source>
</evidence>
<keyword evidence="4 10" id="KW-0347">Helicase</keyword>
<dbReference type="InterPro" id="IPR000212">
    <property type="entry name" value="DNA_helicase_UvrD/REP"/>
</dbReference>
<evidence type="ECO:0000256" key="5">
    <source>
        <dbReference type="ARBA" id="ARBA00022840"/>
    </source>
</evidence>
<evidence type="ECO:0000256" key="9">
    <source>
        <dbReference type="ARBA" id="ARBA00048988"/>
    </source>
</evidence>
<dbReference type="Proteomes" id="UP000183417">
    <property type="component" value="Unassembled WGS sequence"/>
</dbReference>
<evidence type="ECO:0000256" key="8">
    <source>
        <dbReference type="ARBA" id="ARBA00034808"/>
    </source>
</evidence>
<keyword evidence="5 10" id="KW-0067">ATP-binding</keyword>
<evidence type="ECO:0000256" key="7">
    <source>
        <dbReference type="ARBA" id="ARBA00034617"/>
    </source>
</evidence>
<dbReference type="RefSeq" id="WP_016446891.1">
    <property type="nucleotide sequence ID" value="NZ_CP141274.1"/>
</dbReference>
<dbReference type="Gene3D" id="3.40.50.300">
    <property type="entry name" value="P-loop containing nucleotide triphosphate hydrolases"/>
    <property type="match status" value="2"/>
</dbReference>
<evidence type="ECO:0000313" key="14">
    <source>
        <dbReference type="Proteomes" id="UP000183417"/>
    </source>
</evidence>
<evidence type="ECO:0000256" key="10">
    <source>
        <dbReference type="PROSITE-ProRule" id="PRU00560"/>
    </source>
</evidence>
<dbReference type="GO" id="GO:0003677">
    <property type="term" value="F:DNA binding"/>
    <property type="evidence" value="ECO:0007669"/>
    <property type="project" value="InterPro"/>
</dbReference>
<dbReference type="AlphaFoldDB" id="A0A1H3UIN5"/>
<dbReference type="EC" id="5.6.2.4" evidence="8"/>
<dbReference type="GO" id="GO:0005829">
    <property type="term" value="C:cytosol"/>
    <property type="evidence" value="ECO:0007669"/>
    <property type="project" value="TreeGrafter"/>
</dbReference>
<dbReference type="InterPro" id="IPR010359">
    <property type="entry name" value="IrrE_HExxH"/>
</dbReference>
<dbReference type="InterPro" id="IPR014016">
    <property type="entry name" value="UvrD-like_ATP-bd"/>
</dbReference>
<comment type="catalytic activity">
    <reaction evidence="9">
        <text>ATP + H2O = ADP + phosphate + H(+)</text>
        <dbReference type="Rhea" id="RHEA:13065"/>
        <dbReference type="ChEBI" id="CHEBI:15377"/>
        <dbReference type="ChEBI" id="CHEBI:15378"/>
        <dbReference type="ChEBI" id="CHEBI:30616"/>
        <dbReference type="ChEBI" id="CHEBI:43474"/>
        <dbReference type="ChEBI" id="CHEBI:456216"/>
        <dbReference type="EC" id="5.6.2.4"/>
    </reaction>
</comment>
<organism evidence="13 14">
    <name type="scientific">Delftia lacustris</name>
    <dbReference type="NCBI Taxonomy" id="558537"/>
    <lineage>
        <taxon>Bacteria</taxon>
        <taxon>Pseudomonadati</taxon>
        <taxon>Pseudomonadota</taxon>
        <taxon>Betaproteobacteria</taxon>
        <taxon>Burkholderiales</taxon>
        <taxon>Comamonadaceae</taxon>
        <taxon>Delftia</taxon>
    </lineage>
</organism>
<evidence type="ECO:0000256" key="1">
    <source>
        <dbReference type="ARBA" id="ARBA00009922"/>
    </source>
</evidence>
<evidence type="ECO:0000256" key="4">
    <source>
        <dbReference type="ARBA" id="ARBA00022806"/>
    </source>
</evidence>
<comment type="catalytic activity">
    <reaction evidence="7">
        <text>Couples ATP hydrolysis with the unwinding of duplex DNA by translocating in the 3'-5' direction.</text>
        <dbReference type="EC" id="5.6.2.4"/>
    </reaction>
</comment>
<reference evidence="13 14" key="1">
    <citation type="submission" date="2016-10" db="EMBL/GenBank/DDBJ databases">
        <authorList>
            <person name="de Groot N.N."/>
        </authorList>
    </citation>
    <scope>NUCLEOTIDE SEQUENCE [LARGE SCALE GENOMIC DNA]</scope>
    <source>
        <strain evidence="13 14">LMG 24775</strain>
    </source>
</reference>
<dbReference type="Gene3D" id="1.10.486.10">
    <property type="entry name" value="PCRA, domain 4"/>
    <property type="match status" value="1"/>
</dbReference>
<comment type="similarity">
    <text evidence="1">Belongs to the helicase family. UvrD subfamily.</text>
</comment>
<dbReference type="PANTHER" id="PTHR11070">
    <property type="entry name" value="UVRD / RECB / PCRA DNA HELICASE FAMILY MEMBER"/>
    <property type="match status" value="1"/>
</dbReference>
<feature type="domain" description="UvrD-like helicase ATP-binding" evidence="11">
    <location>
        <begin position="196"/>
        <end position="495"/>
    </location>
</feature>
<evidence type="ECO:0000256" key="3">
    <source>
        <dbReference type="ARBA" id="ARBA00022801"/>
    </source>
</evidence>
<dbReference type="Pfam" id="PF12705">
    <property type="entry name" value="PDDEXK_1"/>
    <property type="match status" value="1"/>
</dbReference>
<dbReference type="PROSITE" id="PS51217">
    <property type="entry name" value="UVRD_HELICASE_CTER"/>
    <property type="match status" value="1"/>
</dbReference>
<dbReference type="GO" id="GO:0033202">
    <property type="term" value="C:DNA helicase complex"/>
    <property type="evidence" value="ECO:0007669"/>
    <property type="project" value="TreeGrafter"/>
</dbReference>
<evidence type="ECO:0000259" key="11">
    <source>
        <dbReference type="PROSITE" id="PS51198"/>
    </source>
</evidence>
<dbReference type="GO" id="GO:0005524">
    <property type="term" value="F:ATP binding"/>
    <property type="evidence" value="ECO:0007669"/>
    <property type="project" value="UniProtKB-UniRule"/>
</dbReference>
<proteinExistence type="inferred from homology"/>
<dbReference type="PROSITE" id="PS51198">
    <property type="entry name" value="UVRD_HELICASE_ATP_BIND"/>
    <property type="match status" value="1"/>
</dbReference>
<evidence type="ECO:0000313" key="13">
    <source>
        <dbReference type="EMBL" id="SDZ62352.1"/>
    </source>
</evidence>
<accession>A0A1H3UIN5</accession>
<name>A0A1H3UIN5_9BURK</name>
<dbReference type="EMBL" id="FNPE01000048">
    <property type="protein sequence ID" value="SDZ62352.1"/>
    <property type="molecule type" value="Genomic_DNA"/>
</dbReference>
<dbReference type="Pfam" id="PF00580">
    <property type="entry name" value="UvrD-helicase"/>
    <property type="match status" value="1"/>
</dbReference>
<dbReference type="InterPro" id="IPR038726">
    <property type="entry name" value="PDDEXK_AddAB-type"/>
</dbReference>
<dbReference type="CDD" id="cd17932">
    <property type="entry name" value="DEXQc_UvrD"/>
    <property type="match status" value="1"/>
</dbReference>
<dbReference type="SUPFAM" id="SSF52540">
    <property type="entry name" value="P-loop containing nucleoside triphosphate hydrolases"/>
    <property type="match status" value="1"/>
</dbReference>
<dbReference type="GO" id="GO:0016787">
    <property type="term" value="F:hydrolase activity"/>
    <property type="evidence" value="ECO:0007669"/>
    <property type="project" value="UniProtKB-UniRule"/>
</dbReference>
<dbReference type="PANTHER" id="PTHR11070:SF59">
    <property type="entry name" value="DNA 3'-5' HELICASE"/>
    <property type="match status" value="1"/>
</dbReference>
<dbReference type="Pfam" id="PF13361">
    <property type="entry name" value="UvrD_C"/>
    <property type="match status" value="2"/>
</dbReference>